<name>A0A5B0NXA8_PUCGR</name>
<sequence>MATPKTAKTSTAKTPTAPKPIESLTTPKPAESSNINNDSTPKAPESAPKKGFLDGPLKRTKNCVLLGSTQAGIPSSETDRRHRRCKAQKCL</sequence>
<organism evidence="2 3">
    <name type="scientific">Puccinia graminis f. sp. tritici</name>
    <dbReference type="NCBI Taxonomy" id="56615"/>
    <lineage>
        <taxon>Eukaryota</taxon>
        <taxon>Fungi</taxon>
        <taxon>Dikarya</taxon>
        <taxon>Basidiomycota</taxon>
        <taxon>Pucciniomycotina</taxon>
        <taxon>Pucciniomycetes</taxon>
        <taxon>Pucciniales</taxon>
        <taxon>Pucciniaceae</taxon>
        <taxon>Puccinia</taxon>
    </lineage>
</organism>
<feature type="compositionally biased region" description="Polar residues" evidence="1">
    <location>
        <begin position="23"/>
        <end position="40"/>
    </location>
</feature>
<feature type="compositionally biased region" description="Basic residues" evidence="1">
    <location>
        <begin position="81"/>
        <end position="91"/>
    </location>
</feature>
<feature type="compositionally biased region" description="Low complexity" evidence="1">
    <location>
        <begin position="1"/>
        <end position="20"/>
    </location>
</feature>
<dbReference type="EMBL" id="VDEP01000373">
    <property type="protein sequence ID" value="KAA1093603.1"/>
    <property type="molecule type" value="Genomic_DNA"/>
</dbReference>
<accession>A0A5B0NXA8</accession>
<feature type="region of interest" description="Disordered" evidence="1">
    <location>
        <begin position="1"/>
        <end position="57"/>
    </location>
</feature>
<evidence type="ECO:0000256" key="1">
    <source>
        <dbReference type="SAM" id="MobiDB-lite"/>
    </source>
</evidence>
<dbReference type="AlphaFoldDB" id="A0A5B0NXA8"/>
<evidence type="ECO:0000313" key="3">
    <source>
        <dbReference type="Proteomes" id="UP000325313"/>
    </source>
</evidence>
<proteinExistence type="predicted"/>
<evidence type="ECO:0000313" key="2">
    <source>
        <dbReference type="EMBL" id="KAA1093603.1"/>
    </source>
</evidence>
<comment type="caution">
    <text evidence="2">The sequence shown here is derived from an EMBL/GenBank/DDBJ whole genome shotgun (WGS) entry which is preliminary data.</text>
</comment>
<feature type="region of interest" description="Disordered" evidence="1">
    <location>
        <begin position="69"/>
        <end position="91"/>
    </location>
</feature>
<reference evidence="2 3" key="1">
    <citation type="submission" date="2019-05" db="EMBL/GenBank/DDBJ databases">
        <title>Emergence of the Ug99 lineage of the wheat stem rust pathogen through somatic hybridization.</title>
        <authorList>
            <person name="Li F."/>
            <person name="Upadhyaya N.M."/>
            <person name="Sperschneider J."/>
            <person name="Matny O."/>
            <person name="Nguyen-Phuc H."/>
            <person name="Mago R."/>
            <person name="Raley C."/>
            <person name="Miller M.E."/>
            <person name="Silverstein K.A.T."/>
            <person name="Henningsen E."/>
            <person name="Hirsch C.D."/>
            <person name="Visser B."/>
            <person name="Pretorius Z.A."/>
            <person name="Steffenson B.J."/>
            <person name="Schwessinger B."/>
            <person name="Dodds P.N."/>
            <person name="Figueroa M."/>
        </authorList>
    </citation>
    <scope>NUCLEOTIDE SEQUENCE [LARGE SCALE GENOMIC DNA]</scope>
    <source>
        <strain evidence="2 3">Ug99</strain>
    </source>
</reference>
<dbReference type="Proteomes" id="UP000325313">
    <property type="component" value="Unassembled WGS sequence"/>
</dbReference>
<gene>
    <name evidence="2" type="ORF">PGTUg99_007321</name>
</gene>
<protein>
    <submittedName>
        <fullName evidence="2">Uncharacterized protein</fullName>
    </submittedName>
</protein>